<evidence type="ECO:0000313" key="2">
    <source>
        <dbReference type="EMBL" id="GAO31749.1"/>
    </source>
</evidence>
<dbReference type="PANTHER" id="PTHR13754:SF13">
    <property type="entry name" value="METALLO-BETA-LACTAMASE SUPERFAMILY PROTEIN (AFU_ORTHOLOGUE AFUA_3G07630)"/>
    <property type="match status" value="1"/>
</dbReference>
<dbReference type="CDD" id="cd07713">
    <property type="entry name" value="DHPS-like_MBL-fold"/>
    <property type="match status" value="1"/>
</dbReference>
<dbReference type="Pfam" id="PF00753">
    <property type="entry name" value="Lactamase_B"/>
    <property type="match status" value="1"/>
</dbReference>
<dbReference type="InterPro" id="IPR036866">
    <property type="entry name" value="RibonucZ/Hydroxyglut_hydro"/>
</dbReference>
<dbReference type="AlphaFoldDB" id="A0A0E9M2K4"/>
<gene>
    <name evidence="2" type="ORF">JCM15548_14143</name>
</gene>
<dbReference type="InterPro" id="IPR052926">
    <property type="entry name" value="Metallo-beta-lactamase_dom"/>
</dbReference>
<dbReference type="InterPro" id="IPR041712">
    <property type="entry name" value="DHPS-like_MBL-fold"/>
</dbReference>
<organism evidence="2 3">
    <name type="scientific">Geofilum rubicundum JCM 15548</name>
    <dbReference type="NCBI Taxonomy" id="1236989"/>
    <lineage>
        <taxon>Bacteria</taxon>
        <taxon>Pseudomonadati</taxon>
        <taxon>Bacteroidota</taxon>
        <taxon>Bacteroidia</taxon>
        <taxon>Marinilabiliales</taxon>
        <taxon>Marinilabiliaceae</taxon>
        <taxon>Geofilum</taxon>
    </lineage>
</organism>
<name>A0A0E9M2K4_9BACT</name>
<proteinExistence type="predicted"/>
<evidence type="ECO:0000259" key="1">
    <source>
        <dbReference type="Pfam" id="PF00753"/>
    </source>
</evidence>
<comment type="caution">
    <text evidence="2">The sequence shown here is derived from an EMBL/GenBank/DDBJ whole genome shotgun (WGS) entry which is preliminary data.</text>
</comment>
<dbReference type="GO" id="GO:0016740">
    <property type="term" value="F:transferase activity"/>
    <property type="evidence" value="ECO:0007669"/>
    <property type="project" value="TreeGrafter"/>
</dbReference>
<dbReference type="GO" id="GO:0016787">
    <property type="term" value="F:hydrolase activity"/>
    <property type="evidence" value="ECO:0007669"/>
    <property type="project" value="UniProtKB-KW"/>
</dbReference>
<evidence type="ECO:0000313" key="3">
    <source>
        <dbReference type="Proteomes" id="UP000032900"/>
    </source>
</evidence>
<dbReference type="EMBL" id="BAZW01000060">
    <property type="protein sequence ID" value="GAO31749.1"/>
    <property type="molecule type" value="Genomic_DNA"/>
</dbReference>
<keyword evidence="2" id="KW-0378">Hydrolase</keyword>
<keyword evidence="3" id="KW-1185">Reference proteome</keyword>
<feature type="domain" description="Metallo-beta-lactamase" evidence="1">
    <location>
        <begin position="24"/>
        <end position="144"/>
    </location>
</feature>
<dbReference type="Proteomes" id="UP000032900">
    <property type="component" value="Unassembled WGS sequence"/>
</dbReference>
<dbReference type="SUPFAM" id="SSF56281">
    <property type="entry name" value="Metallo-hydrolase/oxidoreductase"/>
    <property type="match status" value="1"/>
</dbReference>
<accession>A0A0E9M2K4</accession>
<protein>
    <submittedName>
        <fullName evidence="2">Metal dependent hydrolase</fullName>
    </submittedName>
</protein>
<dbReference type="Gene3D" id="3.60.15.10">
    <property type="entry name" value="Ribonuclease Z/Hydroxyacylglutathione hydrolase-like"/>
    <property type="match status" value="1"/>
</dbReference>
<dbReference type="PANTHER" id="PTHR13754">
    <property type="entry name" value="METALLO-BETA-LACTAMASE SUPERFAMILY PROTEIN"/>
    <property type="match status" value="1"/>
</dbReference>
<dbReference type="InterPro" id="IPR001279">
    <property type="entry name" value="Metallo-B-lactamas"/>
</dbReference>
<sequence>MKFTLLIDNNYHPEKALLSEHGISIYFETDGYKWLFDTGNSSQFIDNANALGIDLSDVDFVLLSHVHKDHTGGLAAFLAINTKARVLLSAHIPGHRYFSLRHGDRRNITMDVSVLEKHSDRIQWIDKSAYISDHVTVIANIHNDFPTPKANSKLFIEKNGELVPDAFKHEIAIAVGTEGGLIVFSGCAHNGLLNTIRSSVEFTGIPQVKACIGGTHLPDKSDKMSYESEEDILAIARQVKDLYPEMTLFTGHCTGSNAQRILKSVLGDKMDVFYSGYTSEIK</sequence>
<reference evidence="2 3" key="1">
    <citation type="journal article" date="2015" name="Microbes Environ.">
        <title>Distribution and evolution of nitrogen fixation genes in the phylum bacteroidetes.</title>
        <authorList>
            <person name="Inoue J."/>
            <person name="Oshima K."/>
            <person name="Suda W."/>
            <person name="Sakamoto M."/>
            <person name="Iino T."/>
            <person name="Noda S."/>
            <person name="Hongoh Y."/>
            <person name="Hattori M."/>
            <person name="Ohkuma M."/>
        </authorList>
    </citation>
    <scope>NUCLEOTIDE SEQUENCE [LARGE SCALE GENOMIC DNA]</scope>
    <source>
        <strain evidence="2">JCM 15548</strain>
    </source>
</reference>
<dbReference type="RefSeq" id="WP_062128042.1">
    <property type="nucleotide sequence ID" value="NZ_BAZW01000060.1"/>
</dbReference>
<dbReference type="OrthoDB" id="9803916at2"/>
<dbReference type="STRING" id="1236989.JCM15548_14143"/>